<dbReference type="HOGENOM" id="CLU_471646_0_0_0"/>
<feature type="region of interest" description="Disordered" evidence="1">
    <location>
        <begin position="1"/>
        <end position="31"/>
    </location>
</feature>
<protein>
    <submittedName>
        <fullName evidence="2">Uncharacterized protein</fullName>
    </submittedName>
</protein>
<gene>
    <name evidence="2" type="ordered locus">Sinac_4632</name>
</gene>
<dbReference type="eggNOG" id="ENOG502ZI3C">
    <property type="taxonomic scope" value="Bacteria"/>
</dbReference>
<reference evidence="2 3" key="1">
    <citation type="submission" date="2012-02" db="EMBL/GenBank/DDBJ databases">
        <title>Complete sequence of chromosome of Singulisphaera acidiphila DSM 18658.</title>
        <authorList>
            <consortium name="US DOE Joint Genome Institute (JGI-PGF)"/>
            <person name="Lucas S."/>
            <person name="Copeland A."/>
            <person name="Lapidus A."/>
            <person name="Glavina del Rio T."/>
            <person name="Dalin E."/>
            <person name="Tice H."/>
            <person name="Bruce D."/>
            <person name="Goodwin L."/>
            <person name="Pitluck S."/>
            <person name="Peters L."/>
            <person name="Ovchinnikova G."/>
            <person name="Chertkov O."/>
            <person name="Kyrpides N."/>
            <person name="Mavromatis K."/>
            <person name="Ivanova N."/>
            <person name="Brettin T."/>
            <person name="Detter J.C."/>
            <person name="Han C."/>
            <person name="Larimer F."/>
            <person name="Land M."/>
            <person name="Hauser L."/>
            <person name="Markowitz V."/>
            <person name="Cheng J.-F."/>
            <person name="Hugenholtz P."/>
            <person name="Woyke T."/>
            <person name="Wu D."/>
            <person name="Tindall B."/>
            <person name="Pomrenke H."/>
            <person name="Brambilla E."/>
            <person name="Klenk H.-P."/>
            <person name="Eisen J.A."/>
        </authorList>
    </citation>
    <scope>NUCLEOTIDE SEQUENCE [LARGE SCALE GENOMIC DNA]</scope>
    <source>
        <strain evidence="3">ATCC BAA-1392 / DSM 18658 / VKM B-2454 / MOB10</strain>
    </source>
</reference>
<accession>L0DHG7</accession>
<dbReference type="RefSeq" id="WP_015247923.1">
    <property type="nucleotide sequence ID" value="NC_019892.1"/>
</dbReference>
<proteinExistence type="predicted"/>
<sequence length="578" mass="60991">MFASHRSTEPTLARGSRARAKRSRSITPLPEHLEGRQLLTGSRLPTPASQAAAIVDQTYRTLVGQAPTPAQTGTLVRVQAKAGNYGVTAAIVGSRPFFEQMAGGDPHRYVSLAAATLDVYPNQVTVDRLAAQVEARDASAHILRAVVTRLTPPGSFSPPPQGPTNPLYRSLLQDVLINADYWESTPKILGAGLGFTHIIGVPGLNGSQPEVTSRKAGGPWETLSSPSASTAALRAYTSAISPNGVASGYGYPVLLKDGFPVEFSWPIQPSTLSADDFRITLNTGQVVQPDVASILPNEEYNERSTVVLFGDFGNRITPGDPGSIYPVRFDVVPSAKPLQLVGPGGEIRSAVGLSFGDGATPMSAYVPNSGPKLVAAKLSVLSTAGESAPATFSGQLPNDGVTLYGDQAQYRLRVMTTGGFSPDGVRSVYPTDFSRFFRLQATDSHGQVRYLTETGVDYQLPSGTVRILGLADLGPSQSSYDDSYVEDHDNQIDIILSGDRAAISTITAVEIPASGSYSPFFNPGGPGNAPTPGIPYSQPGPSLVQPVTLALDDPMTVTFVSPTAPRRLAQLSRNQNGS</sequence>
<dbReference type="OrthoDB" id="1393129at2"/>
<evidence type="ECO:0000256" key="1">
    <source>
        <dbReference type="SAM" id="MobiDB-lite"/>
    </source>
</evidence>
<evidence type="ECO:0000313" key="3">
    <source>
        <dbReference type="Proteomes" id="UP000010798"/>
    </source>
</evidence>
<dbReference type="Proteomes" id="UP000010798">
    <property type="component" value="Chromosome"/>
</dbReference>
<organism evidence="2 3">
    <name type="scientific">Singulisphaera acidiphila (strain ATCC BAA-1392 / DSM 18658 / VKM B-2454 / MOB10)</name>
    <dbReference type="NCBI Taxonomy" id="886293"/>
    <lineage>
        <taxon>Bacteria</taxon>
        <taxon>Pseudomonadati</taxon>
        <taxon>Planctomycetota</taxon>
        <taxon>Planctomycetia</taxon>
        <taxon>Isosphaerales</taxon>
        <taxon>Isosphaeraceae</taxon>
        <taxon>Singulisphaera</taxon>
    </lineage>
</organism>
<keyword evidence="3" id="KW-1185">Reference proteome</keyword>
<dbReference type="EMBL" id="CP003364">
    <property type="protein sequence ID" value="AGA28809.1"/>
    <property type="molecule type" value="Genomic_DNA"/>
</dbReference>
<dbReference type="AlphaFoldDB" id="L0DHG7"/>
<evidence type="ECO:0000313" key="2">
    <source>
        <dbReference type="EMBL" id="AGA28809.1"/>
    </source>
</evidence>
<name>L0DHG7_SINAD</name>
<dbReference type="KEGG" id="saci:Sinac_4632"/>